<gene>
    <name evidence="1" type="ORF">HH195_11575</name>
</gene>
<organism evidence="1 2">
    <name type="scientific">Candidatus Sarcina troglodytae</name>
    <dbReference type="NCBI Taxonomy" id="2726954"/>
    <lineage>
        <taxon>Bacteria</taxon>
        <taxon>Bacillati</taxon>
        <taxon>Bacillota</taxon>
        <taxon>Clostridia</taxon>
        <taxon>Eubacteriales</taxon>
        <taxon>Clostridiaceae</taxon>
        <taxon>Sarcina</taxon>
    </lineage>
</organism>
<evidence type="ECO:0000313" key="1">
    <source>
        <dbReference type="EMBL" id="QPJ86602.1"/>
    </source>
</evidence>
<dbReference type="EMBL" id="CP051755">
    <property type="protein sequence ID" value="QPJ86602.1"/>
    <property type="molecule type" value="Genomic_DNA"/>
</dbReference>
<evidence type="ECO:0000313" key="2">
    <source>
        <dbReference type="Proteomes" id="UP000594603"/>
    </source>
</evidence>
<sequence length="258" mass="28837">MSKNKLIVLIVVAVIVACGVGYYGYTTVKASTVSENTSNSLKENKPLFSTAESNLYYKLEQAVGDEGMPSDSITVNLNNTVTINGEAYYKVYNYATRSAYTTPEIYEGENNNFSQLMSEPIYVSESGGVIKDTSSSTSTEFNNNLENLSQNEQYNSLYQIVAEYVEGYTANNPNYKLSKNDNYEGNLNNVPTIKINLNTYKTINNIKCYEATVSLNSKEITIYAALDGYIYIPSKTNYEELFFPTYLNQSITVEDSNV</sequence>
<protein>
    <submittedName>
        <fullName evidence="1">Uncharacterized protein</fullName>
    </submittedName>
</protein>
<name>A0ACD1BGP7_9CLOT</name>
<dbReference type="Proteomes" id="UP000594603">
    <property type="component" value="Plasmid p1"/>
</dbReference>
<accession>A0ACD1BGP7</accession>
<keyword evidence="2" id="KW-1185">Reference proteome</keyword>
<geneLocation type="plasmid" evidence="1 2">
    <name>p1</name>
</geneLocation>
<reference evidence="1" key="1">
    <citation type="submission" date="2020-04" db="EMBL/GenBank/DDBJ databases">
        <title>A novel bacterium ('Candidatus Sarcina troglodytae' sp. nov.) linked to a protracted, uniformly lethal epizootic among sanctuary western chimpanzees (Pan troglodytes verus) in Sierra Leone.</title>
        <authorList>
            <person name="Owens L.A."/>
            <person name="Colitti B."/>
            <person name="Hirji I."/>
            <person name="Pizaro A."/>
            <person name="Jaffe J.E."/>
            <person name="Moittie S."/>
            <person name="Bishop-Lilly K.A."/>
            <person name="Estrella L.A."/>
            <person name="Voegtly L.J."/>
            <person name="Kuhn J.H."/>
            <person name="Suen G."/>
            <person name="Deblois C.L."/>
            <person name="Dunn C."/>
            <person name="Juan-Salles C."/>
            <person name="Goldberg T.L."/>
        </authorList>
    </citation>
    <scope>NUCLEOTIDE SEQUENCE</scope>
    <source>
        <strain evidence="1">JB2</strain>
    </source>
</reference>
<keyword evidence="1" id="KW-0614">Plasmid</keyword>
<proteinExistence type="predicted"/>